<evidence type="ECO:0000313" key="7">
    <source>
        <dbReference type="Proteomes" id="UP000194003"/>
    </source>
</evidence>
<dbReference type="Proteomes" id="UP000194003">
    <property type="component" value="Unassembled WGS sequence"/>
</dbReference>
<keyword evidence="7" id="KW-1185">Reference proteome</keyword>
<keyword evidence="5" id="KW-0143">Chaperone</keyword>
<gene>
    <name evidence="6" type="ORF">MAIT1_01062</name>
</gene>
<comment type="similarity">
    <text evidence="2">Belongs to the FliS family.</text>
</comment>
<reference evidence="6 7" key="1">
    <citation type="journal article" date="2016" name="BMC Genomics">
        <title>Combined genomic and structural analyses of a cultured magnetotactic bacterium reveals its niche adaptation to a dynamic environment.</title>
        <authorList>
            <person name="Araujo A.C."/>
            <person name="Morillo V."/>
            <person name="Cypriano J."/>
            <person name="Teixeira L.C."/>
            <person name="Leao P."/>
            <person name="Lyra S."/>
            <person name="Almeida L.G."/>
            <person name="Bazylinski D.A."/>
            <person name="Vasconcellos A.T."/>
            <person name="Abreu F."/>
            <person name="Lins U."/>
        </authorList>
    </citation>
    <scope>NUCLEOTIDE SEQUENCE [LARGE SCALE GENOMIC DNA]</scope>
    <source>
        <strain evidence="6 7">IT-1</strain>
    </source>
</reference>
<accession>A0A1Y2K7B3</accession>
<dbReference type="GO" id="GO:0071973">
    <property type="term" value="P:bacterial-type flagellum-dependent cell motility"/>
    <property type="evidence" value="ECO:0007669"/>
    <property type="project" value="TreeGrafter"/>
</dbReference>
<evidence type="ECO:0000256" key="3">
    <source>
        <dbReference type="ARBA" id="ARBA00022490"/>
    </source>
</evidence>
<comment type="subcellular location">
    <subcellularLocation>
        <location evidence="1">Cytoplasm</location>
        <location evidence="1">Cytosol</location>
    </subcellularLocation>
</comment>
<dbReference type="OrthoDB" id="8481235at2"/>
<evidence type="ECO:0000256" key="5">
    <source>
        <dbReference type="ARBA" id="ARBA00023186"/>
    </source>
</evidence>
<name>A0A1Y2K7B3_9PROT</name>
<dbReference type="InterPro" id="IPR003713">
    <property type="entry name" value="FliS"/>
</dbReference>
<dbReference type="STRING" id="1434232.MAIT1_01062"/>
<dbReference type="GO" id="GO:0005829">
    <property type="term" value="C:cytosol"/>
    <property type="evidence" value="ECO:0007669"/>
    <property type="project" value="UniProtKB-SubCell"/>
</dbReference>
<keyword evidence="6" id="KW-0282">Flagellum</keyword>
<dbReference type="GO" id="GO:0044780">
    <property type="term" value="P:bacterial-type flagellum assembly"/>
    <property type="evidence" value="ECO:0007669"/>
    <property type="project" value="InterPro"/>
</dbReference>
<dbReference type="SUPFAM" id="SSF101116">
    <property type="entry name" value="Flagellar export chaperone FliS"/>
    <property type="match status" value="1"/>
</dbReference>
<dbReference type="Gene3D" id="1.20.120.340">
    <property type="entry name" value="Flagellar protein FliS"/>
    <property type="match status" value="1"/>
</dbReference>
<keyword evidence="6" id="KW-0969">Cilium</keyword>
<proteinExistence type="inferred from homology"/>
<comment type="caution">
    <text evidence="6">The sequence shown here is derived from an EMBL/GenBank/DDBJ whole genome shotgun (WGS) entry which is preliminary data.</text>
</comment>
<dbReference type="EMBL" id="LVJN01000016">
    <property type="protein sequence ID" value="OSM06108.1"/>
    <property type="molecule type" value="Genomic_DNA"/>
</dbReference>
<evidence type="ECO:0000256" key="1">
    <source>
        <dbReference type="ARBA" id="ARBA00004514"/>
    </source>
</evidence>
<evidence type="ECO:0000256" key="2">
    <source>
        <dbReference type="ARBA" id="ARBA00008787"/>
    </source>
</evidence>
<keyword evidence="3" id="KW-0963">Cytoplasm</keyword>
<keyword evidence="4" id="KW-1005">Bacterial flagellum biogenesis</keyword>
<dbReference type="Pfam" id="PF02561">
    <property type="entry name" value="FliS"/>
    <property type="match status" value="1"/>
</dbReference>
<dbReference type="AlphaFoldDB" id="A0A1Y2K7B3"/>
<dbReference type="InterPro" id="IPR036584">
    <property type="entry name" value="FliS_sf"/>
</dbReference>
<evidence type="ECO:0000313" key="6">
    <source>
        <dbReference type="EMBL" id="OSM06108.1"/>
    </source>
</evidence>
<evidence type="ECO:0000256" key="4">
    <source>
        <dbReference type="ARBA" id="ARBA00022795"/>
    </source>
</evidence>
<protein>
    <submittedName>
        <fullName evidence="6">Putative flagellar protein FliS</fullName>
    </submittedName>
</protein>
<organism evidence="6 7">
    <name type="scientific">Magnetofaba australis IT-1</name>
    <dbReference type="NCBI Taxonomy" id="1434232"/>
    <lineage>
        <taxon>Bacteria</taxon>
        <taxon>Pseudomonadati</taxon>
        <taxon>Pseudomonadota</taxon>
        <taxon>Magnetococcia</taxon>
        <taxon>Magnetococcales</taxon>
        <taxon>Magnetococcaceae</taxon>
        <taxon>Magnetofaba</taxon>
    </lineage>
</organism>
<dbReference type="RefSeq" id="WP_085441243.1">
    <property type="nucleotide sequence ID" value="NZ_LVJN01000016.1"/>
</dbReference>
<keyword evidence="6" id="KW-0966">Cell projection</keyword>
<dbReference type="PANTHER" id="PTHR34773">
    <property type="entry name" value="FLAGELLAR SECRETION CHAPERONE FLIS"/>
    <property type="match status" value="1"/>
</dbReference>
<sequence length="125" mass="14051">MDQMRFADSGANGGSGLLDQLDVLIRLYEGAIQFLQEAQQRLQDGREDFSEPLGRARRIIEEFQRTLDVEACVEVTRHLRDLYAFMIESIDKARATVAADPLGPVIHQLGVLLEGWKGAQPLLDR</sequence>
<dbReference type="PANTHER" id="PTHR34773:SF1">
    <property type="entry name" value="FLAGELLAR SECRETION CHAPERONE FLIS"/>
    <property type="match status" value="1"/>
</dbReference>